<gene>
    <name evidence="2" type="ORF">PGLA1383_LOCUS36144</name>
</gene>
<dbReference type="InterPro" id="IPR050955">
    <property type="entry name" value="Plant_Biomass_Hydrol_Est"/>
</dbReference>
<dbReference type="OrthoDB" id="449091at2759"/>
<accession>A0A813FVQ8</accession>
<evidence type="ECO:0000256" key="1">
    <source>
        <dbReference type="ARBA" id="ARBA00022729"/>
    </source>
</evidence>
<dbReference type="Gene3D" id="3.40.50.1820">
    <property type="entry name" value="alpha/beta hydrolase"/>
    <property type="match status" value="1"/>
</dbReference>
<sequence length="803" mass="85934">MDIAPGQAVRLPVPLAVTGAGGCGGTSGVAERTLELAVEGLLKGKLVRSPSIRVSIRCRTGRQNFVFTFEDDDGSLQHAAAVMPLGSGVCEGGCPVLLTLSGTSISASDSADSYKAKLVGDMDYRFGVESAWLLAPTRHGAHNWEGPGHATALAALRALPKVAATLGVQEPDIGRVLVAGHSMGGHGSWLLASALRDQALGLASSASWLRKDQYADSNKVMLHDIAAADVEPALLALMRSAEAEFEVESQAPTLAGGLPIMMRVGSRDQTVHPWFSRRMLRTLLSAGASSADVTLTELKGKEHWWWDTETSNDGGAVNDEQLRAFFRKCLARASGPAALSESWRLVVFNPAFSGAKGGARILQQMQPHRRSELSVQVSTAKVDVRTSNVRRLEWDLHALSMLGCGSGGCASARPKLMLDGQLQVMRKMEGKSACWCLLGSASWAECEAEAALPPTERGLRQVGPMRRLFSAPVCAVFGSDDPLGQSAALFVSNLMLMSGHGQLRLVPASEALDSAGHLAPPAECQNLLVVGTADLNPAAAALLQPRADLGFTPPLELSSGKSGSQSGSQNSSSLGLGSCRWHGADVAALALLPWWVKARSGVSAPRLALLVTGNSAGAAAKALALLSTPTIPPMARQPLTHLLPDYVVLDVQETRARGPGGFLAAGFWSHSWEHEPRSAWERYCTSGSGLTAGTNWKLREKRHGHSGYFLAFDEIRRRFVAEVCLVSVYMDMDLDDDDFLREIRKDEPETSHPVGVNTFDKLTRIHSQIHYQLSKQEILIQQLLREGEGLDAVFESPSPSPRR</sequence>
<evidence type="ECO:0000313" key="2">
    <source>
        <dbReference type="EMBL" id="CAE8618527.1"/>
    </source>
</evidence>
<proteinExistence type="predicted"/>
<dbReference type="PANTHER" id="PTHR43037:SF4">
    <property type="entry name" value="PEPTIDASE S9 PROLYL OLIGOPEPTIDASE CATALYTIC DOMAIN-CONTAINING PROTEIN"/>
    <property type="match status" value="1"/>
</dbReference>
<keyword evidence="1" id="KW-0732">Signal</keyword>
<evidence type="ECO:0000313" key="3">
    <source>
        <dbReference type="Proteomes" id="UP000654075"/>
    </source>
</evidence>
<dbReference type="Proteomes" id="UP000654075">
    <property type="component" value="Unassembled WGS sequence"/>
</dbReference>
<comment type="caution">
    <text evidence="2">The sequence shown here is derived from an EMBL/GenBank/DDBJ whole genome shotgun (WGS) entry which is preliminary data.</text>
</comment>
<name>A0A813FVQ8_POLGL</name>
<dbReference type="SUPFAM" id="SSF53474">
    <property type="entry name" value="alpha/beta-Hydrolases"/>
    <property type="match status" value="1"/>
</dbReference>
<organism evidence="2 3">
    <name type="scientific">Polarella glacialis</name>
    <name type="common">Dinoflagellate</name>
    <dbReference type="NCBI Taxonomy" id="89957"/>
    <lineage>
        <taxon>Eukaryota</taxon>
        <taxon>Sar</taxon>
        <taxon>Alveolata</taxon>
        <taxon>Dinophyceae</taxon>
        <taxon>Suessiales</taxon>
        <taxon>Suessiaceae</taxon>
        <taxon>Polarella</taxon>
    </lineage>
</organism>
<dbReference type="AlphaFoldDB" id="A0A813FVQ8"/>
<dbReference type="PANTHER" id="PTHR43037">
    <property type="entry name" value="UNNAMED PRODUCT-RELATED"/>
    <property type="match status" value="1"/>
</dbReference>
<keyword evidence="3" id="KW-1185">Reference proteome</keyword>
<dbReference type="EMBL" id="CAJNNV010026573">
    <property type="protein sequence ID" value="CAE8618527.1"/>
    <property type="molecule type" value="Genomic_DNA"/>
</dbReference>
<dbReference type="InterPro" id="IPR029058">
    <property type="entry name" value="AB_hydrolase_fold"/>
</dbReference>
<reference evidence="2" key="1">
    <citation type="submission" date="2021-02" db="EMBL/GenBank/DDBJ databases">
        <authorList>
            <person name="Dougan E. K."/>
            <person name="Rhodes N."/>
            <person name="Thang M."/>
            <person name="Chan C."/>
        </authorList>
    </citation>
    <scope>NUCLEOTIDE SEQUENCE</scope>
</reference>
<protein>
    <submittedName>
        <fullName evidence="2">Uncharacterized protein</fullName>
    </submittedName>
</protein>